<reference evidence="1 2" key="1">
    <citation type="submission" date="2012-10" db="EMBL/GenBank/DDBJ databases">
        <authorList>
            <person name="Genoscope - CEA"/>
        </authorList>
    </citation>
    <scope>NUCLEOTIDE SEQUENCE [LARGE SCALE GENOMIC DNA]</scope>
    <source>
        <strain evidence="2">AM13 / DSM 14728</strain>
    </source>
</reference>
<accession>L0RFK2</accession>
<evidence type="ECO:0000313" key="1">
    <source>
        <dbReference type="EMBL" id="CCO24346.1"/>
    </source>
</evidence>
<organism evidence="1 2">
    <name type="scientific">Maridesulfovibrio hydrothermalis AM13 = DSM 14728</name>
    <dbReference type="NCBI Taxonomy" id="1121451"/>
    <lineage>
        <taxon>Bacteria</taxon>
        <taxon>Pseudomonadati</taxon>
        <taxon>Thermodesulfobacteriota</taxon>
        <taxon>Desulfovibrionia</taxon>
        <taxon>Desulfovibrionales</taxon>
        <taxon>Desulfovibrionaceae</taxon>
        <taxon>Maridesulfovibrio</taxon>
    </lineage>
</organism>
<evidence type="ECO:0000313" key="2">
    <source>
        <dbReference type="Proteomes" id="UP000010808"/>
    </source>
</evidence>
<dbReference type="AlphaFoldDB" id="L0RFK2"/>
<dbReference type="KEGG" id="dhy:DESAM_22079"/>
<gene>
    <name evidence="1" type="ORF">DESAM_22079</name>
</gene>
<protein>
    <submittedName>
        <fullName evidence="1">Uncharacterized protein</fullName>
    </submittedName>
</protein>
<dbReference type="STRING" id="1121451.DESAM_22079"/>
<name>L0RFK2_9BACT</name>
<proteinExistence type="predicted"/>
<keyword evidence="2" id="KW-1185">Reference proteome</keyword>
<sequence length="49" mass="5392">MKKVPLSLSLKLAGKLLAKGLTQESRNFWFETNAASISTADREKKSPVT</sequence>
<dbReference type="EMBL" id="FO203522">
    <property type="protein sequence ID" value="CCO24346.1"/>
    <property type="molecule type" value="Genomic_DNA"/>
</dbReference>
<dbReference type="Proteomes" id="UP000010808">
    <property type="component" value="Chromosome"/>
</dbReference>
<dbReference type="HOGENOM" id="CLU_3134886_0_0_7"/>